<accession>A0A511MEJ7</accession>
<evidence type="ECO:0000259" key="1">
    <source>
        <dbReference type="Pfam" id="PF14082"/>
    </source>
</evidence>
<protein>
    <recommendedName>
        <fullName evidence="1">Shedu protein SduA C-terminal domain-containing protein</fullName>
    </recommendedName>
</protein>
<sequence length="405" mass="46176">MSEDFDKPEFDDLLISSDEKEFDVATGDLSKLEIRRSWSMDGYTYFIEKPTGRVVRDFVLNNGLRVATICSVKIIYTDGKYTPRLRFWKKDKTKAGKEILELPLEDLPQYRMIKAAVDTDDGHENLWKLVNYLQACRDLDVPHDRFRAISDDSAELVEVLKGKDKATVLGAMRQLFGGSVTQADLDLIAGRKTQLDVFERLLTDEAYFAEQMELRNKKIEGVWQDFFEENPWIFGYGLTLISCESYDKEKLERATTGRSIFGGAGKRVDALLRTRGAVSSLVFCEIKQHGQRLLVPYRTDVYRPDIEVVGAVSQVQKTADKAIRAMGDYLHRQYGRDGTPEGFEVATIRPRQVVVIGSTTEFQTEQGLNPEMVSSFEHYRRSVNDVEIITFDELLARAKFIVADA</sequence>
<feature type="domain" description="Shedu protein SduA C-terminal" evidence="1">
    <location>
        <begin position="218"/>
        <end position="395"/>
    </location>
</feature>
<name>A0A511MEJ7_9NOCA</name>
<dbReference type="Proteomes" id="UP000321424">
    <property type="component" value="Unassembled WGS sequence"/>
</dbReference>
<proteinExistence type="predicted"/>
<dbReference type="AlphaFoldDB" id="A0A511MEJ7"/>
<dbReference type="EMBL" id="BJXA01000016">
    <property type="protein sequence ID" value="GEM38528.1"/>
    <property type="molecule type" value="Genomic_DNA"/>
</dbReference>
<organism evidence="2 3">
    <name type="scientific">Nocardia ninae NBRC 108245</name>
    <dbReference type="NCBI Taxonomy" id="1210091"/>
    <lineage>
        <taxon>Bacteria</taxon>
        <taxon>Bacillati</taxon>
        <taxon>Actinomycetota</taxon>
        <taxon>Actinomycetes</taxon>
        <taxon>Mycobacteriales</taxon>
        <taxon>Nocardiaceae</taxon>
        <taxon>Nocardia</taxon>
    </lineage>
</organism>
<dbReference type="Pfam" id="PF14082">
    <property type="entry name" value="SduA_C"/>
    <property type="match status" value="1"/>
</dbReference>
<evidence type="ECO:0000313" key="3">
    <source>
        <dbReference type="Proteomes" id="UP000321424"/>
    </source>
</evidence>
<reference evidence="2 3" key="1">
    <citation type="submission" date="2019-07" db="EMBL/GenBank/DDBJ databases">
        <title>Whole genome shotgun sequence of Nocardia ninae NBRC 108245.</title>
        <authorList>
            <person name="Hosoyama A."/>
            <person name="Uohara A."/>
            <person name="Ohji S."/>
            <person name="Ichikawa N."/>
        </authorList>
    </citation>
    <scope>NUCLEOTIDE SEQUENCE [LARGE SCALE GENOMIC DNA]</scope>
    <source>
        <strain evidence="2 3">NBRC 108245</strain>
    </source>
</reference>
<dbReference type="RefSeq" id="WP_222595069.1">
    <property type="nucleotide sequence ID" value="NZ_BJXA01000016.1"/>
</dbReference>
<evidence type="ECO:0000313" key="2">
    <source>
        <dbReference type="EMBL" id="GEM38528.1"/>
    </source>
</evidence>
<gene>
    <name evidence="2" type="ORF">NN4_30470</name>
</gene>
<keyword evidence="3" id="KW-1185">Reference proteome</keyword>
<comment type="caution">
    <text evidence="2">The sequence shown here is derived from an EMBL/GenBank/DDBJ whole genome shotgun (WGS) entry which is preliminary data.</text>
</comment>
<dbReference type="InterPro" id="IPR025359">
    <property type="entry name" value="SduA_C"/>
</dbReference>